<comment type="subcellular location">
    <subcellularLocation>
        <location evidence="1 14">Cell membrane</location>
        <topology evidence="1 14">Multi-pass membrane protein</topology>
    </subcellularLocation>
</comment>
<evidence type="ECO:0000256" key="14">
    <source>
        <dbReference type="HAMAP-Rule" id="MF_02239"/>
    </source>
</evidence>
<comment type="cofactor">
    <cofactor evidence="14">
        <name>heme b</name>
        <dbReference type="ChEBI" id="CHEBI:60344"/>
    </cofactor>
    <text evidence="14">Binds 1 heme b (iron(II)-protoporphyrin IX) group per subunit.</text>
</comment>
<keyword evidence="7 14" id="KW-0812">Transmembrane</keyword>
<dbReference type="EC" id="1.3.99.-" evidence="14"/>
<evidence type="ECO:0000256" key="11">
    <source>
        <dbReference type="ARBA" id="ARBA00023004"/>
    </source>
</evidence>
<keyword evidence="12 14" id="KW-0472">Membrane</keyword>
<comment type="function">
    <text evidence="14">Catalyzes the oxidation of protoporphyrinogen IX to protoporphyrin IX.</text>
</comment>
<accession>A0A839EK38</accession>
<feature type="transmembrane region" description="Helical" evidence="14">
    <location>
        <begin position="20"/>
        <end position="36"/>
    </location>
</feature>
<evidence type="ECO:0000256" key="5">
    <source>
        <dbReference type="ARBA" id="ARBA00022475"/>
    </source>
</evidence>
<dbReference type="GO" id="GO:0006782">
    <property type="term" value="P:protoporphyrinogen IX biosynthetic process"/>
    <property type="evidence" value="ECO:0007669"/>
    <property type="project" value="UniProtKB-UniRule"/>
</dbReference>
<dbReference type="NCBIfam" id="TIGR00701">
    <property type="entry name" value="protoporphyrinogen oxidase HemJ"/>
    <property type="match status" value="1"/>
</dbReference>
<feature type="binding site" description="axial binding residue" evidence="14">
    <location>
        <position position="123"/>
    </location>
    <ligand>
        <name>heme</name>
        <dbReference type="ChEBI" id="CHEBI:30413"/>
    </ligand>
    <ligandPart>
        <name>Fe</name>
        <dbReference type="ChEBI" id="CHEBI:18248"/>
    </ligandPart>
</feature>
<name>A0A839EK38_9HYPH</name>
<protein>
    <recommendedName>
        <fullName evidence="4 14">Protoporphyrinogen IX oxidase</fullName>
        <shortName evidence="14">PPO</shortName>
        <ecNumber evidence="14">1.3.99.-</ecNumber>
    </recommendedName>
</protein>
<evidence type="ECO:0000256" key="2">
    <source>
        <dbReference type="ARBA" id="ARBA00005073"/>
    </source>
</evidence>
<dbReference type="UniPathway" id="UPA00251">
    <property type="reaction ID" value="UER00324"/>
</dbReference>
<feature type="transmembrane region" description="Helical" evidence="14">
    <location>
        <begin position="42"/>
        <end position="62"/>
    </location>
</feature>
<dbReference type="PANTHER" id="PTHR40255:SF1">
    <property type="entry name" value="PROTOPORPHYRINOGEN IX OXIDASE"/>
    <property type="match status" value="1"/>
</dbReference>
<evidence type="ECO:0000256" key="4">
    <source>
        <dbReference type="ARBA" id="ARBA00017504"/>
    </source>
</evidence>
<comment type="caution">
    <text evidence="15">The sequence shown here is derived from an EMBL/GenBank/DDBJ whole genome shotgun (WGS) entry which is preliminary data.</text>
</comment>
<keyword evidence="10 14" id="KW-0560">Oxidoreductase</keyword>
<evidence type="ECO:0000256" key="9">
    <source>
        <dbReference type="ARBA" id="ARBA00022989"/>
    </source>
</evidence>
<comment type="similarity">
    <text evidence="3 14">Belongs to the HemJ family.</text>
</comment>
<evidence type="ECO:0000313" key="15">
    <source>
        <dbReference type="EMBL" id="MBA8877856.1"/>
    </source>
</evidence>
<keyword evidence="9 14" id="KW-1133">Transmembrane helix</keyword>
<keyword evidence="11 14" id="KW-0408">Iron</keyword>
<dbReference type="Proteomes" id="UP000549052">
    <property type="component" value="Unassembled WGS sequence"/>
</dbReference>
<evidence type="ECO:0000256" key="1">
    <source>
        <dbReference type="ARBA" id="ARBA00004651"/>
    </source>
</evidence>
<comment type="subunit">
    <text evidence="14">Homodimer.</text>
</comment>
<sequence>MSNNQIPAQSSNRTVSTARAVGIVFALVVVTLVYLYPDNAYLWVKALHVIAVISWMAGMLYLPRLFIYHCAAEKGSVQSETFKVMERRLLKAIINPAMLVTWAAGLWLAWRTVAYLDGWFHVKFLAVLILSGIHGYFSKAVRMFAEDRNEKPARFWRMMNEVPTVLMIIIVIMVIIKPF</sequence>
<dbReference type="GO" id="GO:0005886">
    <property type="term" value="C:plasma membrane"/>
    <property type="evidence" value="ECO:0007669"/>
    <property type="project" value="UniProtKB-SubCell"/>
</dbReference>
<comment type="pathway">
    <text evidence="2 14">Porphyrin-containing compound metabolism; protoporphyrin-IX biosynthesis; protoporphyrin-IX from protoporphyrinogen-IX: step 1/1.</text>
</comment>
<evidence type="ECO:0000256" key="7">
    <source>
        <dbReference type="ARBA" id="ARBA00022692"/>
    </source>
</evidence>
<dbReference type="GO" id="GO:0046872">
    <property type="term" value="F:metal ion binding"/>
    <property type="evidence" value="ECO:0007669"/>
    <property type="project" value="UniProtKB-KW"/>
</dbReference>
<gene>
    <name evidence="15" type="ORF">FHW16_001538</name>
</gene>
<dbReference type="AlphaFoldDB" id="A0A839EK38"/>
<dbReference type="GO" id="GO:0070818">
    <property type="term" value="F:protoporphyrinogen oxidase activity"/>
    <property type="evidence" value="ECO:0007669"/>
    <property type="project" value="UniProtKB-UniRule"/>
</dbReference>
<dbReference type="EMBL" id="JACGXN010000001">
    <property type="protein sequence ID" value="MBA8877856.1"/>
    <property type="molecule type" value="Genomic_DNA"/>
</dbReference>
<feature type="transmembrane region" description="Helical" evidence="14">
    <location>
        <begin position="92"/>
        <end position="113"/>
    </location>
</feature>
<organism evidence="15 16">
    <name type="scientific">Phyllobacterium myrsinacearum</name>
    <dbReference type="NCBI Taxonomy" id="28101"/>
    <lineage>
        <taxon>Bacteria</taxon>
        <taxon>Pseudomonadati</taxon>
        <taxon>Pseudomonadota</taxon>
        <taxon>Alphaproteobacteria</taxon>
        <taxon>Hyphomicrobiales</taxon>
        <taxon>Phyllobacteriaceae</taxon>
        <taxon>Phyllobacterium</taxon>
    </lineage>
</organism>
<reference evidence="15 16" key="1">
    <citation type="submission" date="2020-07" db="EMBL/GenBank/DDBJ databases">
        <title>Genomic Encyclopedia of Type Strains, Phase IV (KMG-V): Genome sequencing to study the core and pangenomes of soil and plant-associated prokaryotes.</title>
        <authorList>
            <person name="Whitman W."/>
        </authorList>
    </citation>
    <scope>NUCLEOTIDE SEQUENCE [LARGE SCALE GENOMIC DNA]</scope>
    <source>
        <strain evidence="15 16">AN3</strain>
    </source>
</reference>
<dbReference type="HAMAP" id="MF_02239">
    <property type="entry name" value="HemJ"/>
    <property type="match status" value="1"/>
</dbReference>
<feature type="transmembrane region" description="Helical" evidence="14">
    <location>
        <begin position="119"/>
        <end position="137"/>
    </location>
</feature>
<evidence type="ECO:0000313" key="16">
    <source>
        <dbReference type="Proteomes" id="UP000549052"/>
    </source>
</evidence>
<dbReference type="PANTHER" id="PTHR40255">
    <property type="entry name" value="UPF0093 MEMBRANE PROTEIN SLR1790"/>
    <property type="match status" value="1"/>
</dbReference>
<feature type="binding site" description="axial binding residue" evidence="14">
    <location>
        <position position="48"/>
    </location>
    <ligand>
        <name>heme</name>
        <dbReference type="ChEBI" id="CHEBI:30413"/>
    </ligand>
    <ligandPart>
        <name>Fe</name>
        <dbReference type="ChEBI" id="CHEBI:18248"/>
    </ligandPart>
</feature>
<dbReference type="InterPro" id="IPR005265">
    <property type="entry name" value="HemJ-like"/>
</dbReference>
<keyword evidence="5 14" id="KW-1003">Cell membrane</keyword>
<evidence type="ECO:0000256" key="3">
    <source>
        <dbReference type="ARBA" id="ARBA00006501"/>
    </source>
</evidence>
<evidence type="ECO:0000256" key="6">
    <source>
        <dbReference type="ARBA" id="ARBA00022617"/>
    </source>
</evidence>
<proteinExistence type="inferred from homology"/>
<comment type="catalytic activity">
    <reaction evidence="13 14">
        <text>protoporphyrinogen IX + 3 A = protoporphyrin IX + 3 AH2</text>
        <dbReference type="Rhea" id="RHEA:62000"/>
        <dbReference type="ChEBI" id="CHEBI:13193"/>
        <dbReference type="ChEBI" id="CHEBI:17499"/>
        <dbReference type="ChEBI" id="CHEBI:57306"/>
        <dbReference type="ChEBI" id="CHEBI:57307"/>
    </reaction>
</comment>
<keyword evidence="8 14" id="KW-0479">Metal-binding</keyword>
<keyword evidence="6 14" id="KW-0349">Heme</keyword>
<keyword evidence="16" id="KW-1185">Reference proteome</keyword>
<evidence type="ECO:0000256" key="13">
    <source>
        <dbReference type="ARBA" id="ARBA00048390"/>
    </source>
</evidence>
<dbReference type="RefSeq" id="WP_182548460.1">
    <property type="nucleotide sequence ID" value="NZ_JACGXN010000001.1"/>
</dbReference>
<dbReference type="Pfam" id="PF03653">
    <property type="entry name" value="UPF0093"/>
    <property type="match status" value="1"/>
</dbReference>
<evidence type="ECO:0000256" key="8">
    <source>
        <dbReference type="ARBA" id="ARBA00022723"/>
    </source>
</evidence>
<feature type="transmembrane region" description="Helical" evidence="14">
    <location>
        <begin position="158"/>
        <end position="176"/>
    </location>
</feature>
<evidence type="ECO:0000256" key="12">
    <source>
        <dbReference type="ARBA" id="ARBA00023136"/>
    </source>
</evidence>
<evidence type="ECO:0000256" key="10">
    <source>
        <dbReference type="ARBA" id="ARBA00023002"/>
    </source>
</evidence>